<keyword evidence="3" id="KW-1185">Reference proteome</keyword>
<feature type="region of interest" description="Disordered" evidence="1">
    <location>
        <begin position="17"/>
        <end position="42"/>
    </location>
</feature>
<accession>A0A8X6UB77</accession>
<feature type="compositionally biased region" description="Polar residues" evidence="1">
    <location>
        <begin position="32"/>
        <end position="42"/>
    </location>
</feature>
<feature type="non-terminal residue" evidence="2">
    <location>
        <position position="1"/>
    </location>
</feature>
<feature type="compositionally biased region" description="Low complexity" evidence="1">
    <location>
        <begin position="143"/>
        <end position="164"/>
    </location>
</feature>
<feature type="compositionally biased region" description="Basic and acidic residues" evidence="1">
    <location>
        <begin position="182"/>
        <end position="194"/>
    </location>
</feature>
<evidence type="ECO:0000256" key="1">
    <source>
        <dbReference type="SAM" id="MobiDB-lite"/>
    </source>
</evidence>
<dbReference type="EMBL" id="BMAW01076083">
    <property type="protein sequence ID" value="GFT99786.1"/>
    <property type="molecule type" value="Genomic_DNA"/>
</dbReference>
<evidence type="ECO:0000313" key="2">
    <source>
        <dbReference type="EMBL" id="GFT99786.1"/>
    </source>
</evidence>
<feature type="region of interest" description="Disordered" evidence="1">
    <location>
        <begin position="181"/>
        <end position="203"/>
    </location>
</feature>
<comment type="caution">
    <text evidence="2">The sequence shown here is derived from an EMBL/GenBank/DDBJ whole genome shotgun (WGS) entry which is preliminary data.</text>
</comment>
<reference evidence="2" key="1">
    <citation type="submission" date="2020-08" db="EMBL/GenBank/DDBJ databases">
        <title>Multicomponent nature underlies the extraordinary mechanical properties of spider dragline silk.</title>
        <authorList>
            <person name="Kono N."/>
            <person name="Nakamura H."/>
            <person name="Mori M."/>
            <person name="Yoshida Y."/>
            <person name="Ohtoshi R."/>
            <person name="Malay A.D."/>
            <person name="Moran D.A.P."/>
            <person name="Tomita M."/>
            <person name="Numata K."/>
            <person name="Arakawa K."/>
        </authorList>
    </citation>
    <scope>NUCLEOTIDE SEQUENCE</scope>
</reference>
<evidence type="ECO:0000313" key="3">
    <source>
        <dbReference type="Proteomes" id="UP000887013"/>
    </source>
</evidence>
<dbReference type="AlphaFoldDB" id="A0A8X6UB77"/>
<proteinExistence type="predicted"/>
<sequence>MAVTFSNAKPMELEQFMSALSSTKSNDDDDSQQVAEPSQPKQQELFQFMKRSGLVSPSGDPNENQKILSALQSLSRKQNLLVYSPDYAQPTNLVTMQQPAPRANKLTYPSYQKPSSQDLSSLKDQQATLAALQSLAQQRSYSSQYSDPSALSSSLPKTSSQSAADSTSNAAYSISQKAVGTSDDKSVVKDDRQGHYGYEGHSGYDGGHGGNILSLARHPGGYEQDHYSHEPVGYNKHIALPVPSVSIKFDPLGLLKLLLAGIPRPLFNLNGRVFLGLELGKGLGVAKGPAHYGGGRGQWE</sequence>
<protein>
    <submittedName>
        <fullName evidence="2">Uncharacterized protein</fullName>
    </submittedName>
</protein>
<name>A0A8X6UB77_NEPPI</name>
<feature type="region of interest" description="Disordered" evidence="1">
    <location>
        <begin position="143"/>
        <end position="168"/>
    </location>
</feature>
<dbReference type="Proteomes" id="UP000887013">
    <property type="component" value="Unassembled WGS sequence"/>
</dbReference>
<dbReference type="OrthoDB" id="6435935at2759"/>
<organism evidence="2 3">
    <name type="scientific">Nephila pilipes</name>
    <name type="common">Giant wood spider</name>
    <name type="synonym">Nephila maculata</name>
    <dbReference type="NCBI Taxonomy" id="299642"/>
    <lineage>
        <taxon>Eukaryota</taxon>
        <taxon>Metazoa</taxon>
        <taxon>Ecdysozoa</taxon>
        <taxon>Arthropoda</taxon>
        <taxon>Chelicerata</taxon>
        <taxon>Arachnida</taxon>
        <taxon>Araneae</taxon>
        <taxon>Araneomorphae</taxon>
        <taxon>Entelegynae</taxon>
        <taxon>Araneoidea</taxon>
        <taxon>Nephilidae</taxon>
        <taxon>Nephila</taxon>
    </lineage>
</organism>
<gene>
    <name evidence="2" type="primary">AVEN_187332_1</name>
    <name evidence="2" type="ORF">NPIL_196661</name>
</gene>